<keyword evidence="5 7" id="KW-1133">Transmembrane helix</keyword>
<feature type="transmembrane region" description="Helical" evidence="7">
    <location>
        <begin position="59"/>
        <end position="85"/>
    </location>
</feature>
<evidence type="ECO:0000313" key="10">
    <source>
        <dbReference type="Proteomes" id="UP000569329"/>
    </source>
</evidence>
<name>A0A839E1V3_9PSEU</name>
<dbReference type="AlphaFoldDB" id="A0A839E1V3"/>
<comment type="caution">
    <text evidence="9">The sequence shown here is derived from an EMBL/GenBank/DDBJ whole genome shotgun (WGS) entry which is preliminary data.</text>
</comment>
<evidence type="ECO:0000256" key="3">
    <source>
        <dbReference type="ARBA" id="ARBA00022475"/>
    </source>
</evidence>
<dbReference type="EMBL" id="JACGWZ010000007">
    <property type="protein sequence ID" value="MBA8827243.1"/>
    <property type="molecule type" value="Genomic_DNA"/>
</dbReference>
<dbReference type="InterPro" id="IPR032816">
    <property type="entry name" value="VTT_dom"/>
</dbReference>
<feature type="transmembrane region" description="Helical" evidence="7">
    <location>
        <begin position="169"/>
        <end position="187"/>
    </location>
</feature>
<comment type="similarity">
    <text evidence="2 7">Belongs to the TVP38/TMEM64 family.</text>
</comment>
<dbReference type="InterPro" id="IPR015414">
    <property type="entry name" value="TMEM64"/>
</dbReference>
<dbReference type="Pfam" id="PF09335">
    <property type="entry name" value="VTT_dom"/>
    <property type="match status" value="1"/>
</dbReference>
<protein>
    <recommendedName>
        <fullName evidence="7">TVP38/TMEM64 family membrane protein</fullName>
    </recommendedName>
</protein>
<proteinExistence type="inferred from homology"/>
<evidence type="ECO:0000256" key="6">
    <source>
        <dbReference type="ARBA" id="ARBA00023136"/>
    </source>
</evidence>
<organism evidence="9 10">
    <name type="scientific">Halosaccharopolyspora lacisalsi</name>
    <dbReference type="NCBI Taxonomy" id="1000566"/>
    <lineage>
        <taxon>Bacteria</taxon>
        <taxon>Bacillati</taxon>
        <taxon>Actinomycetota</taxon>
        <taxon>Actinomycetes</taxon>
        <taxon>Pseudonocardiales</taxon>
        <taxon>Pseudonocardiaceae</taxon>
        <taxon>Halosaccharopolyspora</taxon>
    </lineage>
</organism>
<evidence type="ECO:0000256" key="1">
    <source>
        <dbReference type="ARBA" id="ARBA00004651"/>
    </source>
</evidence>
<reference evidence="9 10" key="1">
    <citation type="submission" date="2020-07" db="EMBL/GenBank/DDBJ databases">
        <title>Sequencing the genomes of 1000 actinobacteria strains.</title>
        <authorList>
            <person name="Klenk H.-P."/>
        </authorList>
    </citation>
    <scope>NUCLEOTIDE SEQUENCE [LARGE SCALE GENOMIC DNA]</scope>
    <source>
        <strain evidence="9 10">DSM 45975</strain>
    </source>
</reference>
<keyword evidence="4 7" id="KW-0812">Transmembrane</keyword>
<feature type="domain" description="VTT" evidence="8">
    <location>
        <begin position="49"/>
        <end position="161"/>
    </location>
</feature>
<gene>
    <name evidence="9" type="ORF">FHX42_004627</name>
</gene>
<evidence type="ECO:0000256" key="2">
    <source>
        <dbReference type="ARBA" id="ARBA00008640"/>
    </source>
</evidence>
<feature type="transmembrane region" description="Helical" evidence="7">
    <location>
        <begin position="143"/>
        <end position="163"/>
    </location>
</feature>
<evidence type="ECO:0000313" key="9">
    <source>
        <dbReference type="EMBL" id="MBA8827243.1"/>
    </source>
</evidence>
<dbReference type="Proteomes" id="UP000569329">
    <property type="component" value="Unassembled WGS sequence"/>
</dbReference>
<evidence type="ECO:0000259" key="8">
    <source>
        <dbReference type="Pfam" id="PF09335"/>
    </source>
</evidence>
<evidence type="ECO:0000256" key="4">
    <source>
        <dbReference type="ARBA" id="ARBA00022692"/>
    </source>
</evidence>
<evidence type="ECO:0000256" key="7">
    <source>
        <dbReference type="RuleBase" id="RU366058"/>
    </source>
</evidence>
<dbReference type="PANTHER" id="PTHR12677">
    <property type="entry name" value="GOLGI APPARATUS MEMBRANE PROTEIN TVP38-RELATED"/>
    <property type="match status" value="1"/>
</dbReference>
<dbReference type="RefSeq" id="WP_182546413.1">
    <property type="nucleotide sequence ID" value="NZ_JACGWZ010000007.1"/>
</dbReference>
<keyword evidence="10" id="KW-1185">Reference proteome</keyword>
<keyword evidence="3 7" id="KW-1003">Cell membrane</keyword>
<accession>A0A839E1V3</accession>
<keyword evidence="6 7" id="KW-0472">Membrane</keyword>
<feature type="transmembrane region" description="Helical" evidence="7">
    <location>
        <begin position="23"/>
        <end position="47"/>
    </location>
</feature>
<comment type="caution">
    <text evidence="7">Lacks conserved residue(s) required for the propagation of feature annotation.</text>
</comment>
<dbReference type="GO" id="GO:0005886">
    <property type="term" value="C:plasma membrane"/>
    <property type="evidence" value="ECO:0007669"/>
    <property type="project" value="UniProtKB-SubCell"/>
</dbReference>
<sequence length="213" mass="22129">MIDFQQLFQQAGHVLPDASAVRVWAAGLGAWAPVLLVMLQAASVVVAPVPAGPFTFAEVALLGAWPSWVTGVVGTVVGSVAAFMLGRRCGWPLVHRLGGTRVTGALGGSDGMWLLPVLALPIPLGGDVACFAAGLCDMRLRRFALLATVGRVPGTTLGVLMSSGLTTGSPWWLVIGALGSAALFAVARHRRAPRRRVSANDNWTAPTGRSESV</sequence>
<evidence type="ECO:0000256" key="5">
    <source>
        <dbReference type="ARBA" id="ARBA00022989"/>
    </source>
</evidence>
<dbReference type="PANTHER" id="PTHR12677:SF59">
    <property type="entry name" value="GOLGI APPARATUS MEMBRANE PROTEIN TVP38-RELATED"/>
    <property type="match status" value="1"/>
</dbReference>
<comment type="subcellular location">
    <subcellularLocation>
        <location evidence="1 7">Cell membrane</location>
        <topology evidence="1 7">Multi-pass membrane protein</topology>
    </subcellularLocation>
</comment>